<dbReference type="InterPro" id="IPR035906">
    <property type="entry name" value="MetI-like_sf"/>
</dbReference>
<keyword evidence="3" id="KW-1003">Cell membrane</keyword>
<dbReference type="AlphaFoldDB" id="A0AAE2ZM13"/>
<feature type="domain" description="ABC transmembrane type-1" evidence="9">
    <location>
        <begin position="58"/>
        <end position="269"/>
    </location>
</feature>
<feature type="transmembrane region" description="Helical" evidence="8">
    <location>
        <begin position="248"/>
        <end position="275"/>
    </location>
</feature>
<dbReference type="Proteomes" id="UP001196509">
    <property type="component" value="Unassembled WGS sequence"/>
</dbReference>
<feature type="transmembrane region" description="Helical" evidence="8">
    <location>
        <begin position="356"/>
        <end position="377"/>
    </location>
</feature>
<evidence type="ECO:0000313" key="10">
    <source>
        <dbReference type="EMBL" id="MBW8638459.1"/>
    </source>
</evidence>
<evidence type="ECO:0000256" key="5">
    <source>
        <dbReference type="ARBA" id="ARBA00022692"/>
    </source>
</evidence>
<comment type="similarity">
    <text evidence="8">Belongs to the binding-protein-dependent transport system permease family.</text>
</comment>
<feature type="transmembrane region" description="Helical" evidence="8">
    <location>
        <begin position="327"/>
        <end position="344"/>
    </location>
</feature>
<protein>
    <submittedName>
        <fullName evidence="10">ABC transporter permease subunit</fullName>
    </submittedName>
</protein>
<feature type="transmembrane region" description="Helical" evidence="8">
    <location>
        <begin position="397"/>
        <end position="414"/>
    </location>
</feature>
<dbReference type="RefSeq" id="WP_220229078.1">
    <property type="nucleotide sequence ID" value="NZ_JAICBX010000002.1"/>
</dbReference>
<dbReference type="PROSITE" id="PS50928">
    <property type="entry name" value="ABC_TM1"/>
    <property type="match status" value="2"/>
</dbReference>
<dbReference type="CDD" id="cd06261">
    <property type="entry name" value="TM_PBP2"/>
    <property type="match status" value="1"/>
</dbReference>
<evidence type="ECO:0000256" key="1">
    <source>
        <dbReference type="ARBA" id="ARBA00004429"/>
    </source>
</evidence>
<dbReference type="PANTHER" id="PTHR43357">
    <property type="entry name" value="INNER MEMBRANE ABC TRANSPORTER PERMEASE PROTEIN YDCV"/>
    <property type="match status" value="1"/>
</dbReference>
<feature type="transmembrane region" description="Helical" evidence="8">
    <location>
        <begin position="123"/>
        <end position="140"/>
    </location>
</feature>
<evidence type="ECO:0000256" key="4">
    <source>
        <dbReference type="ARBA" id="ARBA00022519"/>
    </source>
</evidence>
<keyword evidence="2 8" id="KW-0813">Transport</keyword>
<keyword evidence="6 8" id="KW-1133">Transmembrane helix</keyword>
<feature type="transmembrane region" description="Helical" evidence="8">
    <location>
        <begin position="219"/>
        <end position="242"/>
    </location>
</feature>
<keyword evidence="4" id="KW-0997">Cell inner membrane</keyword>
<evidence type="ECO:0000259" key="9">
    <source>
        <dbReference type="PROSITE" id="PS50928"/>
    </source>
</evidence>
<comment type="caution">
    <text evidence="10">The sequence shown here is derived from an EMBL/GenBank/DDBJ whole genome shotgun (WGS) entry which is preliminary data.</text>
</comment>
<reference evidence="10" key="1">
    <citation type="submission" date="2021-08" db="EMBL/GenBank/DDBJ databases">
        <title>Hoeflea bacterium WL0058 sp. nov., isolated from the sediment.</title>
        <authorList>
            <person name="Wang L."/>
            <person name="Zhang D."/>
        </authorList>
    </citation>
    <scope>NUCLEOTIDE SEQUENCE</scope>
    <source>
        <strain evidence="10">WL0058</strain>
    </source>
</reference>
<evidence type="ECO:0000256" key="2">
    <source>
        <dbReference type="ARBA" id="ARBA00022448"/>
    </source>
</evidence>
<feature type="transmembrane region" description="Helical" evidence="8">
    <location>
        <begin position="188"/>
        <end position="212"/>
    </location>
</feature>
<gene>
    <name evidence="10" type="ORF">K1W69_14780</name>
</gene>
<dbReference type="Pfam" id="PF00528">
    <property type="entry name" value="BPD_transp_1"/>
    <property type="match status" value="2"/>
</dbReference>
<feature type="transmembrane region" description="Helical" evidence="8">
    <location>
        <begin position="461"/>
        <end position="479"/>
    </location>
</feature>
<dbReference type="InterPro" id="IPR000515">
    <property type="entry name" value="MetI-like"/>
</dbReference>
<feature type="transmembrane region" description="Helical" evidence="8">
    <location>
        <begin position="7"/>
        <end position="34"/>
    </location>
</feature>
<evidence type="ECO:0000256" key="3">
    <source>
        <dbReference type="ARBA" id="ARBA00022475"/>
    </source>
</evidence>
<keyword evidence="7 8" id="KW-0472">Membrane</keyword>
<feature type="transmembrane region" description="Helical" evidence="8">
    <location>
        <begin position="486"/>
        <end position="507"/>
    </location>
</feature>
<feature type="domain" description="ABC transmembrane type-1" evidence="9">
    <location>
        <begin position="352"/>
        <end position="544"/>
    </location>
</feature>
<dbReference type="GO" id="GO:0055085">
    <property type="term" value="P:transmembrane transport"/>
    <property type="evidence" value="ECO:0007669"/>
    <property type="project" value="InterPro"/>
</dbReference>
<accession>A0AAE2ZM13</accession>
<feature type="transmembrane region" description="Helical" evidence="8">
    <location>
        <begin position="421"/>
        <end position="441"/>
    </location>
</feature>
<evidence type="ECO:0000256" key="7">
    <source>
        <dbReference type="ARBA" id="ARBA00023136"/>
    </source>
</evidence>
<evidence type="ECO:0000256" key="6">
    <source>
        <dbReference type="ARBA" id="ARBA00022989"/>
    </source>
</evidence>
<feature type="transmembrane region" description="Helical" evidence="8">
    <location>
        <begin position="54"/>
        <end position="81"/>
    </location>
</feature>
<dbReference type="GO" id="GO:0005886">
    <property type="term" value="C:plasma membrane"/>
    <property type="evidence" value="ECO:0007669"/>
    <property type="project" value="UniProtKB-SubCell"/>
</dbReference>
<feature type="transmembrane region" description="Helical" evidence="8">
    <location>
        <begin position="93"/>
        <end position="111"/>
    </location>
</feature>
<feature type="transmembrane region" description="Helical" evidence="8">
    <location>
        <begin position="527"/>
        <end position="553"/>
    </location>
</feature>
<proteinExistence type="inferred from homology"/>
<organism evidence="10 11">
    <name type="scientific">Flavimaribacter sediminis</name>
    <dbReference type="NCBI Taxonomy" id="2865987"/>
    <lineage>
        <taxon>Bacteria</taxon>
        <taxon>Pseudomonadati</taxon>
        <taxon>Pseudomonadota</taxon>
        <taxon>Alphaproteobacteria</taxon>
        <taxon>Hyphomicrobiales</taxon>
        <taxon>Rhizobiaceae</taxon>
        <taxon>Flavimaribacter</taxon>
    </lineage>
</organism>
<dbReference type="SUPFAM" id="SSF161098">
    <property type="entry name" value="MetI-like"/>
    <property type="match status" value="2"/>
</dbReference>
<feature type="transmembrane region" description="Helical" evidence="8">
    <location>
        <begin position="296"/>
        <end position="321"/>
    </location>
</feature>
<comment type="subcellular location">
    <subcellularLocation>
        <location evidence="1">Cell inner membrane</location>
        <topology evidence="1">Multi-pass membrane protein</topology>
    </subcellularLocation>
    <subcellularLocation>
        <location evidence="8">Cell membrane</location>
        <topology evidence="8">Multi-pass membrane protein</topology>
    </subcellularLocation>
</comment>
<keyword evidence="11" id="KW-1185">Reference proteome</keyword>
<dbReference type="Gene3D" id="1.10.3720.10">
    <property type="entry name" value="MetI-like"/>
    <property type="match status" value="2"/>
</dbReference>
<sequence length="562" mass="58958">MSGFVKWLAIALIVYFLVFPLLMLGLAALTGSPYTASGPYLLDGFGKVLSDRAFYNAFLTSLVLSSLTALGSLALGSYFAVIATRMDVPLRGWITPSMVIITATPGLFYAMSWSMLANANAGVLAKILTSIGLGSVGQVLNAVSWPGLVVVSIFKVTGFAYLFLIGPISASDRSQEDAAVVFGSSRFVAFMTVTLPSLAPAYLAVGILMLVFGMQTFDIPAVLGVPVGIQPLSLLVNDYLIINVRPDWAAASSTAVLMTLFVAVLVCLQIFMLHGKDFASLGGRAQNGPTRPPRSLGWLVSASIGLYCLLAIAAPIVQFVIGAFQPFFGLYGAWTLGNFVTVLTDRVGVTALRTTLLIVFIAAPVTVISGFLMAYAMSRYQRTLVSSVARLGSWVPATTPGIVLSVALLATFIQTPGIRKLFGSPVLMALALVVGGIPIAVRAAESMVAQVSPDLESAARVSGAGAFSATFGIVARLCAPALLGAWLLISLWMAGTLDVPMLLQSSRSQTIATYSYSLFANGQTSEAAAIFVLFIGSFALCILLLTALAGLAARLRNRVAGA</sequence>
<keyword evidence="5 8" id="KW-0812">Transmembrane</keyword>
<name>A0AAE2ZM13_9HYPH</name>
<feature type="transmembrane region" description="Helical" evidence="8">
    <location>
        <begin position="147"/>
        <end position="168"/>
    </location>
</feature>
<evidence type="ECO:0000313" key="11">
    <source>
        <dbReference type="Proteomes" id="UP001196509"/>
    </source>
</evidence>
<evidence type="ECO:0000256" key="8">
    <source>
        <dbReference type="RuleBase" id="RU363032"/>
    </source>
</evidence>
<dbReference type="PANTHER" id="PTHR43357:SF4">
    <property type="entry name" value="INNER MEMBRANE ABC TRANSPORTER PERMEASE PROTEIN YDCV"/>
    <property type="match status" value="1"/>
</dbReference>
<dbReference type="EMBL" id="JAICBX010000002">
    <property type="protein sequence ID" value="MBW8638459.1"/>
    <property type="molecule type" value="Genomic_DNA"/>
</dbReference>